<dbReference type="Gene3D" id="1.10.357.10">
    <property type="entry name" value="Tetracycline Repressor, domain 2"/>
    <property type="match status" value="1"/>
</dbReference>
<comment type="caution">
    <text evidence="4">The sequence shown here is derived from an EMBL/GenBank/DDBJ whole genome shotgun (WGS) entry which is preliminary data.</text>
</comment>
<dbReference type="InterPro" id="IPR001647">
    <property type="entry name" value="HTH_TetR"/>
</dbReference>
<proteinExistence type="predicted"/>
<feature type="DNA-binding region" description="H-T-H motif" evidence="2">
    <location>
        <begin position="33"/>
        <end position="52"/>
    </location>
</feature>
<dbReference type="RefSeq" id="WP_370596690.1">
    <property type="nucleotide sequence ID" value="NZ_JALBUR010000048.1"/>
</dbReference>
<evidence type="ECO:0000259" key="3">
    <source>
        <dbReference type="PROSITE" id="PS50977"/>
    </source>
</evidence>
<keyword evidence="5" id="KW-1185">Reference proteome</keyword>
<gene>
    <name evidence="4" type="ORF">MOZ60_10780</name>
</gene>
<dbReference type="Pfam" id="PF14278">
    <property type="entry name" value="TetR_C_8"/>
    <property type="match status" value="1"/>
</dbReference>
<organism evidence="4 5">
    <name type="scientific">Grylomicrobium aquisgranensis</name>
    <dbReference type="NCBI Taxonomy" id="2926318"/>
    <lineage>
        <taxon>Bacteria</taxon>
        <taxon>Bacillati</taxon>
        <taxon>Bacillota</taxon>
        <taxon>Erysipelotrichia</taxon>
        <taxon>Erysipelotrichales</taxon>
        <taxon>Erysipelotrichaceae</taxon>
        <taxon>Grylomicrobium</taxon>
    </lineage>
</organism>
<dbReference type="InterPro" id="IPR009057">
    <property type="entry name" value="Homeodomain-like_sf"/>
</dbReference>
<keyword evidence="1 2" id="KW-0238">DNA-binding</keyword>
<reference evidence="4 5" key="1">
    <citation type="submission" date="2022-03" db="EMBL/GenBank/DDBJ databases">
        <title>Novel taxa within the pig intestine.</title>
        <authorList>
            <person name="Wylensek D."/>
            <person name="Bishof K."/>
            <person name="Afrizal A."/>
            <person name="Clavel T."/>
        </authorList>
    </citation>
    <scope>NUCLEOTIDE SEQUENCE [LARGE SCALE GENOMIC DNA]</scope>
    <source>
        <strain evidence="4 5">CLA-KB-P133</strain>
    </source>
</reference>
<dbReference type="AlphaFoldDB" id="A0AB35U9T6"/>
<dbReference type="PROSITE" id="PS50977">
    <property type="entry name" value="HTH_TETR_2"/>
    <property type="match status" value="1"/>
</dbReference>
<dbReference type="SUPFAM" id="SSF46689">
    <property type="entry name" value="Homeodomain-like"/>
    <property type="match status" value="1"/>
</dbReference>
<sequence>MNMNNEQKNTYVKKQITTALLALLKEKPLSDISVSELTNKAKIGRVSFYRNYQNKEDILKDESDRLIKEWGKLYESSPESAPETLFPSLFDFYRDHRDFYTTLYNAGMSSIMMETIIGTIQITPEMQNLEAYMKSFWAYGIYGWMLEWIKRGMQESGKELSALFLLARQN</sequence>
<accession>A0AB35U9T6</accession>
<dbReference type="InterPro" id="IPR050624">
    <property type="entry name" value="HTH-type_Tx_Regulator"/>
</dbReference>
<name>A0AB35U9T6_9FIRM</name>
<dbReference type="InterPro" id="IPR039532">
    <property type="entry name" value="TetR_C_Firmicutes"/>
</dbReference>
<dbReference type="Proteomes" id="UP001286174">
    <property type="component" value="Unassembled WGS sequence"/>
</dbReference>
<dbReference type="GO" id="GO:0003677">
    <property type="term" value="F:DNA binding"/>
    <property type="evidence" value="ECO:0007669"/>
    <property type="project" value="UniProtKB-UniRule"/>
</dbReference>
<dbReference type="Pfam" id="PF00440">
    <property type="entry name" value="TetR_N"/>
    <property type="match status" value="1"/>
</dbReference>
<evidence type="ECO:0000256" key="2">
    <source>
        <dbReference type="PROSITE-ProRule" id="PRU00335"/>
    </source>
</evidence>
<dbReference type="PANTHER" id="PTHR43479">
    <property type="entry name" value="ACREF/ENVCD OPERON REPRESSOR-RELATED"/>
    <property type="match status" value="1"/>
</dbReference>
<evidence type="ECO:0000256" key="1">
    <source>
        <dbReference type="ARBA" id="ARBA00023125"/>
    </source>
</evidence>
<evidence type="ECO:0000313" key="4">
    <source>
        <dbReference type="EMBL" id="MDX8420569.1"/>
    </source>
</evidence>
<dbReference type="EMBL" id="JALBUR010000048">
    <property type="protein sequence ID" value="MDX8420569.1"/>
    <property type="molecule type" value="Genomic_DNA"/>
</dbReference>
<evidence type="ECO:0000313" key="5">
    <source>
        <dbReference type="Proteomes" id="UP001286174"/>
    </source>
</evidence>
<dbReference type="PANTHER" id="PTHR43479:SF11">
    <property type="entry name" value="ACREF_ENVCD OPERON REPRESSOR-RELATED"/>
    <property type="match status" value="1"/>
</dbReference>
<protein>
    <submittedName>
        <fullName evidence="4">TetR/AcrR family transcriptional regulator</fullName>
    </submittedName>
</protein>
<feature type="domain" description="HTH tetR-type" evidence="3">
    <location>
        <begin position="10"/>
        <end position="70"/>
    </location>
</feature>